<dbReference type="AlphaFoldDB" id="A0A024GNY3"/>
<comment type="similarity">
    <text evidence="2">Belongs to the complex I NDUFA5 subunit family.</text>
</comment>
<dbReference type="PANTHER" id="PTHR12653:SF0">
    <property type="entry name" value="NADH DEHYDROGENASE [UBIQUINONE] 1 ALPHA SUBCOMPLEX SUBUNIT 5"/>
    <property type="match status" value="1"/>
</dbReference>
<sequence>MWVTRALNAAVRKTSTGLVGLAVNPNARQDLVHLYQRTLEEVKIQVLPEDAAYRDAVERITKFRLKIVEDNENEDVIEKEINCGQLEELIEQAEDELSVIPVYLEHKLWEPPVKSQD</sequence>
<comment type="caution">
    <text evidence="9">The sequence shown here is derived from an EMBL/GenBank/DDBJ whole genome shotgun (WGS) entry which is preliminary data.</text>
</comment>
<dbReference type="PANTHER" id="PTHR12653">
    <property type="entry name" value="NADH-UBIQUINONE OXIDOREDUCTASE 13 KD-B SUBUNIT"/>
    <property type="match status" value="1"/>
</dbReference>
<evidence type="ECO:0000256" key="3">
    <source>
        <dbReference type="ARBA" id="ARBA00022448"/>
    </source>
</evidence>
<reference evidence="9 10" key="1">
    <citation type="submission" date="2012-05" db="EMBL/GenBank/DDBJ databases">
        <title>Recombination and specialization in a pathogen metapopulation.</title>
        <authorList>
            <person name="Gardiner A."/>
            <person name="Kemen E."/>
            <person name="Schultz-Larsen T."/>
            <person name="MacLean D."/>
            <person name="Van Oosterhout C."/>
            <person name="Jones J.D.G."/>
        </authorList>
    </citation>
    <scope>NUCLEOTIDE SEQUENCE [LARGE SCALE GENOMIC DNA]</scope>
    <source>
        <strain evidence="9 10">Ac Nc2</strain>
    </source>
</reference>
<evidence type="ECO:0000256" key="1">
    <source>
        <dbReference type="ARBA" id="ARBA00004443"/>
    </source>
</evidence>
<dbReference type="OrthoDB" id="286811at2759"/>
<name>A0A024GNY3_9STRA</name>
<dbReference type="STRING" id="65357.A0A024GNY3"/>
<keyword evidence="8" id="KW-0472">Membrane</keyword>
<evidence type="ECO:0000313" key="10">
    <source>
        <dbReference type="Proteomes" id="UP000053237"/>
    </source>
</evidence>
<evidence type="ECO:0000256" key="8">
    <source>
        <dbReference type="ARBA" id="ARBA00023136"/>
    </source>
</evidence>
<evidence type="ECO:0000256" key="2">
    <source>
        <dbReference type="ARBA" id="ARBA00010261"/>
    </source>
</evidence>
<proteinExistence type="inferred from homology"/>
<keyword evidence="5" id="KW-0999">Mitochondrion inner membrane</keyword>
<keyword evidence="7" id="KW-0496">Mitochondrion</keyword>
<evidence type="ECO:0008006" key="11">
    <source>
        <dbReference type="Google" id="ProtNLM"/>
    </source>
</evidence>
<gene>
    <name evidence="9" type="ORF">BN9_093280</name>
</gene>
<evidence type="ECO:0000313" key="9">
    <source>
        <dbReference type="EMBL" id="CCI48255.1"/>
    </source>
</evidence>
<dbReference type="GO" id="GO:0005743">
    <property type="term" value="C:mitochondrial inner membrane"/>
    <property type="evidence" value="ECO:0007669"/>
    <property type="project" value="UniProtKB-SubCell"/>
</dbReference>
<dbReference type="InterPro" id="IPR006806">
    <property type="entry name" value="NDUFA5"/>
</dbReference>
<organism evidence="9 10">
    <name type="scientific">Albugo candida</name>
    <dbReference type="NCBI Taxonomy" id="65357"/>
    <lineage>
        <taxon>Eukaryota</taxon>
        <taxon>Sar</taxon>
        <taxon>Stramenopiles</taxon>
        <taxon>Oomycota</taxon>
        <taxon>Peronosporomycetes</taxon>
        <taxon>Albuginales</taxon>
        <taxon>Albuginaceae</taxon>
        <taxon>Albugo</taxon>
    </lineage>
</organism>
<dbReference type="Pfam" id="PF04716">
    <property type="entry name" value="ETC_C1_NDUFA5"/>
    <property type="match status" value="1"/>
</dbReference>
<keyword evidence="4" id="KW-0679">Respiratory chain</keyword>
<keyword evidence="6" id="KW-0249">Electron transport</keyword>
<keyword evidence="3" id="KW-0813">Transport</keyword>
<evidence type="ECO:0000256" key="4">
    <source>
        <dbReference type="ARBA" id="ARBA00022660"/>
    </source>
</evidence>
<accession>A0A024GNY3</accession>
<protein>
    <recommendedName>
        <fullName evidence="11">NADH dehydrogenase [ubiquinone] 1 alpha subcomplex subunit 5</fullName>
    </recommendedName>
</protein>
<evidence type="ECO:0000256" key="7">
    <source>
        <dbReference type="ARBA" id="ARBA00023128"/>
    </source>
</evidence>
<keyword evidence="10" id="KW-1185">Reference proteome</keyword>
<dbReference type="Proteomes" id="UP000053237">
    <property type="component" value="Unassembled WGS sequence"/>
</dbReference>
<comment type="subcellular location">
    <subcellularLocation>
        <location evidence="1">Mitochondrion inner membrane</location>
        <topology evidence="1">Peripheral membrane protein</topology>
        <orientation evidence="1">Matrix side</orientation>
    </subcellularLocation>
</comment>
<dbReference type="InParanoid" id="A0A024GNY3"/>
<dbReference type="EMBL" id="CAIX01000212">
    <property type="protein sequence ID" value="CCI48255.1"/>
    <property type="molecule type" value="Genomic_DNA"/>
</dbReference>
<evidence type="ECO:0000256" key="5">
    <source>
        <dbReference type="ARBA" id="ARBA00022792"/>
    </source>
</evidence>
<evidence type="ECO:0000256" key="6">
    <source>
        <dbReference type="ARBA" id="ARBA00022982"/>
    </source>
</evidence>
<dbReference type="GO" id="GO:0022904">
    <property type="term" value="P:respiratory electron transport chain"/>
    <property type="evidence" value="ECO:0007669"/>
    <property type="project" value="InterPro"/>
</dbReference>